<evidence type="ECO:0000313" key="4">
    <source>
        <dbReference type="Proteomes" id="UP001404845"/>
    </source>
</evidence>
<dbReference type="RefSeq" id="WP_345971549.1">
    <property type="nucleotide sequence ID" value="NZ_JAQYXL010000001.1"/>
</dbReference>
<feature type="domain" description="SPOR" evidence="2">
    <location>
        <begin position="392"/>
        <end position="474"/>
    </location>
</feature>
<dbReference type="PROSITE" id="PS51724">
    <property type="entry name" value="SPOR"/>
    <property type="match status" value="1"/>
</dbReference>
<keyword evidence="4" id="KW-1185">Reference proteome</keyword>
<dbReference type="Pfam" id="PF05036">
    <property type="entry name" value="SPOR"/>
    <property type="match status" value="1"/>
</dbReference>
<name>A0ABU9ZFC5_9HYPH</name>
<feature type="compositionally biased region" description="Low complexity" evidence="1">
    <location>
        <begin position="339"/>
        <end position="362"/>
    </location>
</feature>
<dbReference type="Gene3D" id="3.30.70.1070">
    <property type="entry name" value="Sporulation related repeat"/>
    <property type="match status" value="1"/>
</dbReference>
<evidence type="ECO:0000256" key="1">
    <source>
        <dbReference type="SAM" id="MobiDB-lite"/>
    </source>
</evidence>
<protein>
    <submittedName>
        <fullName evidence="3">SPOR domain-containing protein</fullName>
    </submittedName>
</protein>
<evidence type="ECO:0000313" key="3">
    <source>
        <dbReference type="EMBL" id="MEN3229951.1"/>
    </source>
</evidence>
<comment type="caution">
    <text evidence="3">The sequence shown here is derived from an EMBL/GenBank/DDBJ whole genome shotgun (WGS) entry which is preliminary data.</text>
</comment>
<evidence type="ECO:0000259" key="2">
    <source>
        <dbReference type="PROSITE" id="PS51724"/>
    </source>
</evidence>
<dbReference type="EMBL" id="JAQYXL010000001">
    <property type="protein sequence ID" value="MEN3229951.1"/>
    <property type="molecule type" value="Genomic_DNA"/>
</dbReference>
<dbReference type="SUPFAM" id="SSF110997">
    <property type="entry name" value="Sporulation related repeat"/>
    <property type="match status" value="1"/>
</dbReference>
<dbReference type="InterPro" id="IPR036680">
    <property type="entry name" value="SPOR-like_sf"/>
</dbReference>
<feature type="region of interest" description="Disordered" evidence="1">
    <location>
        <begin position="231"/>
        <end position="391"/>
    </location>
</feature>
<reference evidence="3 4" key="1">
    <citation type="journal article" date="2023" name="PLoS ONE">
        <title>Complete genome assembly of Hawai'i environmental nontuberculous mycobacteria reveals unexpected co-isolation with methylobacteria.</title>
        <authorList>
            <person name="Hendrix J."/>
            <person name="Epperson L.E."/>
            <person name="Tong E.I."/>
            <person name="Chan Y.L."/>
            <person name="Hasan N.A."/>
            <person name="Dawrs S.N."/>
            <person name="Norton G.J."/>
            <person name="Virdi R."/>
            <person name="Crooks J.L."/>
            <person name="Chan E.D."/>
            <person name="Honda J.R."/>
            <person name="Strong M."/>
        </authorList>
    </citation>
    <scope>NUCLEOTIDE SEQUENCE [LARGE SCALE GENOMIC DNA]</scope>
    <source>
        <strain evidence="3 4">NJH_HI01</strain>
    </source>
</reference>
<feature type="compositionally biased region" description="Low complexity" evidence="1">
    <location>
        <begin position="66"/>
        <end position="82"/>
    </location>
</feature>
<dbReference type="InterPro" id="IPR007730">
    <property type="entry name" value="SPOR-like_dom"/>
</dbReference>
<sequence>MTGHASRATVDFDAFERELRQTSQEAIRAKAPQAAPKGDPLAELARIVGQDDPFRALLEAREKNAAQDAPAPAARAPETGRPARVEPTFVDAPPPSPAHGQMQGQSQSPADAFDQYLASVEQGMYADGPTDPAAFAQADEGYRTGRAEAPRGRNRLVQVGAGLAVVAVCVGGALAWRGTHGVGGGGPITVLADKTPLKVQPTATDGVEIPDQNKQIYDRNAKDGQIKIVNREEQPLDVNQAARTAAARSESAEPGQGGATPGQGGMLSDTFGEPRRVRTVSVKPDTPVLQPPAETAQSQANAQAHAQAPTSPIPTMTMPDASGGTTTPAAEARRPTSPPSRTLASNPAPAATTPVAEEPQAARPKAPQRVASVSPETTASTTEPAATSASLTAPVSGYSVQLGVRGSESEARAAFREMQGKYSQLAGKPELIRQAEVNGKTLFRVRVGPLAKNEASSLCSALQGAGGQCFVAKN</sequence>
<gene>
    <name evidence="3" type="ORF">PUR21_20215</name>
</gene>
<dbReference type="Proteomes" id="UP001404845">
    <property type="component" value="Unassembled WGS sequence"/>
</dbReference>
<feature type="region of interest" description="Disordered" evidence="1">
    <location>
        <begin position="59"/>
        <end position="109"/>
    </location>
</feature>
<organism evidence="3 4">
    <name type="scientific">Methylorubrum rhodesianum</name>
    <dbReference type="NCBI Taxonomy" id="29427"/>
    <lineage>
        <taxon>Bacteria</taxon>
        <taxon>Pseudomonadati</taxon>
        <taxon>Pseudomonadota</taxon>
        <taxon>Alphaproteobacteria</taxon>
        <taxon>Hyphomicrobiales</taxon>
        <taxon>Methylobacteriaceae</taxon>
        <taxon>Methylorubrum</taxon>
    </lineage>
</organism>
<feature type="compositionally biased region" description="Low complexity" evidence="1">
    <location>
        <begin position="296"/>
        <end position="308"/>
    </location>
</feature>
<accession>A0ABU9ZFC5</accession>
<proteinExistence type="predicted"/>
<feature type="compositionally biased region" description="Low complexity" evidence="1">
    <location>
        <begin position="370"/>
        <end position="391"/>
    </location>
</feature>
<feature type="compositionally biased region" description="Low complexity" evidence="1">
    <location>
        <begin position="241"/>
        <end position="254"/>
    </location>
</feature>
<feature type="compositionally biased region" description="Gly residues" evidence="1">
    <location>
        <begin position="255"/>
        <end position="265"/>
    </location>
</feature>